<reference evidence="2" key="1">
    <citation type="submission" date="2024-04" db="EMBL/GenBank/DDBJ databases">
        <authorList>
            <person name="Shaw F."/>
            <person name="Minotto A."/>
        </authorList>
    </citation>
    <scope>NUCLEOTIDE SEQUENCE [LARGE SCALE GENOMIC DNA]</scope>
</reference>
<proteinExistence type="predicted"/>
<protein>
    <recommendedName>
        <fullName evidence="3">F-box domain-containing protein</fullName>
    </recommendedName>
</protein>
<evidence type="ECO:0008006" key="3">
    <source>
        <dbReference type="Google" id="ProtNLM"/>
    </source>
</evidence>
<dbReference type="EMBL" id="OZ037945">
    <property type="protein sequence ID" value="CAL1699943.1"/>
    <property type="molecule type" value="Genomic_DNA"/>
</dbReference>
<dbReference type="Proteomes" id="UP001497453">
    <property type="component" value="Chromosome 2"/>
</dbReference>
<evidence type="ECO:0000313" key="2">
    <source>
        <dbReference type="Proteomes" id="UP001497453"/>
    </source>
</evidence>
<sequence>MSQFSHPAPVSTKIDVVILDPLIADSSLFLNRIITNDLLYTNVFAYCTPASLFRLARVCKAVHDAVKDYIQRAFNLNKLLSRFFIDPIAFRRMQQSTSTLISGSTALQFFDRSFYPDSDLDLYVPMKFRLYVGQWLMGVGYTFVPNSSQSAKFELAVIDPTVIITQGLGTYSGMVGVAAVFTFVKPSQTEAGKELKVQVIVSVRAPMEIILYYHSTVVMNVITYEKAYSLYPIPTFEERRSLICRSWGIKQEEGIEKYEDRGWEMLSRLPSGESLEKSSFLIGSRWIGDEDVWEIDLDMEGIPSTVRARSDSSKPLTHDPASVTSWKLHCGHFEGAVMVTNTLKSEYLFHQYISQDGGFLSSLEYHADKHKKGESVEGPQRYYDEEFIQMLQKSFSTVKDFI</sequence>
<evidence type="ECO:0000313" key="1">
    <source>
        <dbReference type="EMBL" id="CAL1699943.1"/>
    </source>
</evidence>
<name>A0ABP1CYZ5_9APHY</name>
<accession>A0ABP1CYZ5</accession>
<gene>
    <name evidence="1" type="ORF">GFSPODELE1_LOCUS2924</name>
</gene>
<organism evidence="1 2">
    <name type="scientific">Somion occarium</name>
    <dbReference type="NCBI Taxonomy" id="3059160"/>
    <lineage>
        <taxon>Eukaryota</taxon>
        <taxon>Fungi</taxon>
        <taxon>Dikarya</taxon>
        <taxon>Basidiomycota</taxon>
        <taxon>Agaricomycotina</taxon>
        <taxon>Agaricomycetes</taxon>
        <taxon>Polyporales</taxon>
        <taxon>Cerrenaceae</taxon>
        <taxon>Somion</taxon>
    </lineage>
</organism>
<keyword evidence="2" id="KW-1185">Reference proteome</keyword>